<dbReference type="EMBL" id="JAINUG010000038">
    <property type="protein sequence ID" value="KAJ8407486.1"/>
    <property type="molecule type" value="Genomic_DNA"/>
</dbReference>
<feature type="region of interest" description="Disordered" evidence="1">
    <location>
        <begin position="65"/>
        <end position="92"/>
    </location>
</feature>
<feature type="region of interest" description="Disordered" evidence="1">
    <location>
        <begin position="198"/>
        <end position="232"/>
    </location>
</feature>
<evidence type="ECO:0000256" key="1">
    <source>
        <dbReference type="SAM" id="MobiDB-lite"/>
    </source>
</evidence>
<reference evidence="2" key="1">
    <citation type="journal article" date="2023" name="Science">
        <title>Genome structures resolve the early diversification of teleost fishes.</title>
        <authorList>
            <person name="Parey E."/>
            <person name="Louis A."/>
            <person name="Montfort J."/>
            <person name="Bouchez O."/>
            <person name="Roques C."/>
            <person name="Iampietro C."/>
            <person name="Lluch J."/>
            <person name="Castinel A."/>
            <person name="Donnadieu C."/>
            <person name="Desvignes T."/>
            <person name="Floi Bucao C."/>
            <person name="Jouanno E."/>
            <person name="Wen M."/>
            <person name="Mejri S."/>
            <person name="Dirks R."/>
            <person name="Jansen H."/>
            <person name="Henkel C."/>
            <person name="Chen W.J."/>
            <person name="Zahm M."/>
            <person name="Cabau C."/>
            <person name="Klopp C."/>
            <person name="Thompson A.W."/>
            <person name="Robinson-Rechavi M."/>
            <person name="Braasch I."/>
            <person name="Lecointre G."/>
            <person name="Bobe J."/>
            <person name="Postlethwait J.H."/>
            <person name="Berthelot C."/>
            <person name="Roest Crollius H."/>
            <person name="Guiguen Y."/>
        </authorList>
    </citation>
    <scope>NUCLEOTIDE SEQUENCE</scope>
    <source>
        <strain evidence="2">NC1722</strain>
    </source>
</reference>
<evidence type="ECO:0000313" key="3">
    <source>
        <dbReference type="Proteomes" id="UP001221898"/>
    </source>
</evidence>
<proteinExistence type="predicted"/>
<dbReference type="AlphaFoldDB" id="A0AAD7WS76"/>
<protein>
    <recommendedName>
        <fullName evidence="4">Secretory calcium-binding phosphoprotein 5</fullName>
    </recommendedName>
</protein>
<feature type="compositionally biased region" description="Polar residues" evidence="1">
    <location>
        <begin position="73"/>
        <end position="91"/>
    </location>
</feature>
<evidence type="ECO:0008006" key="4">
    <source>
        <dbReference type="Google" id="ProtNLM"/>
    </source>
</evidence>
<organism evidence="2 3">
    <name type="scientific">Aldrovandia affinis</name>
    <dbReference type="NCBI Taxonomy" id="143900"/>
    <lineage>
        <taxon>Eukaryota</taxon>
        <taxon>Metazoa</taxon>
        <taxon>Chordata</taxon>
        <taxon>Craniata</taxon>
        <taxon>Vertebrata</taxon>
        <taxon>Euteleostomi</taxon>
        <taxon>Actinopterygii</taxon>
        <taxon>Neopterygii</taxon>
        <taxon>Teleostei</taxon>
        <taxon>Notacanthiformes</taxon>
        <taxon>Halosauridae</taxon>
        <taxon>Aldrovandia</taxon>
    </lineage>
</organism>
<sequence>MTALRMTEAGSRPYGLDPLCTLPRPVLLGVKQEVCSAMKTVIACLCFASTICAAPMTSLYDYLPQIGPPRQPNQPAQRSNNFAPPSQQVQQPGMHAPISMEIVFPPRFPSQVTGGQQLGQGFPSQAYIKYKIPKSPGRQSMEIFYPYDLTQQQMMPPIPNIPQMPQIPNMMPPNIPQIPNLFPYGFMPPTIPQQNNNMFPGFGVQQQLPQDPHQPQQPTQPAQAGLNVPAAP</sequence>
<evidence type="ECO:0000313" key="2">
    <source>
        <dbReference type="EMBL" id="KAJ8407486.1"/>
    </source>
</evidence>
<name>A0AAD7WS76_9TELE</name>
<gene>
    <name evidence="2" type="ORF">AAFF_G00273430</name>
</gene>
<keyword evidence="3" id="KW-1185">Reference proteome</keyword>
<feature type="compositionally biased region" description="Low complexity" evidence="1">
    <location>
        <begin position="205"/>
        <end position="223"/>
    </location>
</feature>
<accession>A0AAD7WS76</accession>
<comment type="caution">
    <text evidence="2">The sequence shown here is derived from an EMBL/GenBank/DDBJ whole genome shotgun (WGS) entry which is preliminary data.</text>
</comment>
<dbReference type="Proteomes" id="UP001221898">
    <property type="component" value="Unassembled WGS sequence"/>
</dbReference>